<proteinExistence type="predicted"/>
<keyword evidence="3" id="KW-1185">Reference proteome</keyword>
<dbReference type="EMBL" id="FNCC01000020">
    <property type="protein sequence ID" value="SDH36767.1"/>
    <property type="molecule type" value="Genomic_DNA"/>
</dbReference>
<keyword evidence="1" id="KW-0812">Transmembrane</keyword>
<name>A0A1G8BUB8_9PSEU</name>
<evidence type="ECO:0000256" key="1">
    <source>
        <dbReference type="SAM" id="Phobius"/>
    </source>
</evidence>
<protein>
    <submittedName>
        <fullName evidence="2">Uncharacterized protein</fullName>
    </submittedName>
</protein>
<organism evidence="2 3">
    <name type="scientific">Lentzea fradiae</name>
    <dbReference type="NCBI Taxonomy" id="200378"/>
    <lineage>
        <taxon>Bacteria</taxon>
        <taxon>Bacillati</taxon>
        <taxon>Actinomycetota</taxon>
        <taxon>Actinomycetes</taxon>
        <taxon>Pseudonocardiales</taxon>
        <taxon>Pseudonocardiaceae</taxon>
        <taxon>Lentzea</taxon>
    </lineage>
</organism>
<gene>
    <name evidence="2" type="ORF">SAMN05216553_12057</name>
</gene>
<dbReference type="AlphaFoldDB" id="A0A1G8BUB8"/>
<evidence type="ECO:0000313" key="2">
    <source>
        <dbReference type="EMBL" id="SDH36767.1"/>
    </source>
</evidence>
<feature type="transmembrane region" description="Helical" evidence="1">
    <location>
        <begin position="20"/>
        <end position="40"/>
    </location>
</feature>
<evidence type="ECO:0000313" key="3">
    <source>
        <dbReference type="Proteomes" id="UP000199623"/>
    </source>
</evidence>
<accession>A0A1G8BUB8</accession>
<keyword evidence="1" id="KW-1133">Transmembrane helix</keyword>
<dbReference type="Proteomes" id="UP000199623">
    <property type="component" value="Unassembled WGS sequence"/>
</dbReference>
<sequence>MQVFVDGNGGRRVAAGAVSLSVACGLIVFAAVVAGTLLGAW</sequence>
<keyword evidence="1" id="KW-0472">Membrane</keyword>
<reference evidence="3" key="1">
    <citation type="submission" date="2016-10" db="EMBL/GenBank/DDBJ databases">
        <authorList>
            <person name="Varghese N."/>
            <person name="Submissions S."/>
        </authorList>
    </citation>
    <scope>NUCLEOTIDE SEQUENCE [LARGE SCALE GENOMIC DNA]</scope>
    <source>
        <strain evidence="3">CGMCC 4.3506</strain>
    </source>
</reference>